<dbReference type="NCBIfam" id="NF009154">
    <property type="entry name" value="PRK12497.3-3"/>
    <property type="match status" value="1"/>
</dbReference>
<dbReference type="InterPro" id="IPR011856">
    <property type="entry name" value="tRNA_endonuc-like_dom_sf"/>
</dbReference>
<protein>
    <recommendedName>
        <fullName evidence="2">UPF0102 protein C3K47_01260</fullName>
    </recommendedName>
</protein>
<dbReference type="SUPFAM" id="SSF52980">
    <property type="entry name" value="Restriction endonuclease-like"/>
    <property type="match status" value="1"/>
</dbReference>
<evidence type="ECO:0000256" key="1">
    <source>
        <dbReference type="ARBA" id="ARBA00006738"/>
    </source>
</evidence>
<gene>
    <name evidence="3" type="ORF">C3K47_01260</name>
</gene>
<accession>A0A2S5ABC0</accession>
<dbReference type="EMBL" id="PQVF01000001">
    <property type="protein sequence ID" value="POY39403.1"/>
    <property type="molecule type" value="Genomic_DNA"/>
</dbReference>
<comment type="similarity">
    <text evidence="1 2">Belongs to the UPF0102 family.</text>
</comment>
<sequence>MAQHTDLGKRGEQIALEHLKVNGYEIIANNWRYQHAEIDLIVQKKNDLVFIEVKTRTGNFFGNPEEFVTSQKEKLFALAAEEFIYRQGHTGECRFDIVSVTFSKDGLSYQVHHIEDAFFPR</sequence>
<dbReference type="Gene3D" id="3.40.1350.10">
    <property type="match status" value="1"/>
</dbReference>
<dbReference type="Proteomes" id="UP000236893">
    <property type="component" value="Unassembled WGS sequence"/>
</dbReference>
<dbReference type="HAMAP" id="MF_00048">
    <property type="entry name" value="UPF0102"/>
    <property type="match status" value="1"/>
</dbReference>
<dbReference type="InterPro" id="IPR011335">
    <property type="entry name" value="Restrct_endonuc-II-like"/>
</dbReference>
<dbReference type="GO" id="GO:0003676">
    <property type="term" value="F:nucleic acid binding"/>
    <property type="evidence" value="ECO:0007669"/>
    <property type="project" value="InterPro"/>
</dbReference>
<name>A0A2S5ABC0_9SPHI</name>
<comment type="caution">
    <text evidence="3">The sequence shown here is derived from an EMBL/GenBank/DDBJ whole genome shotgun (WGS) entry which is preliminary data.</text>
</comment>
<keyword evidence="4" id="KW-1185">Reference proteome</keyword>
<dbReference type="AlphaFoldDB" id="A0A2S5ABC0"/>
<dbReference type="NCBIfam" id="NF009150">
    <property type="entry name" value="PRK12497.1-3"/>
    <property type="match status" value="1"/>
</dbReference>
<evidence type="ECO:0000313" key="4">
    <source>
        <dbReference type="Proteomes" id="UP000236893"/>
    </source>
</evidence>
<organism evidence="3 4">
    <name type="scientific">Solitalea longa</name>
    <dbReference type="NCBI Taxonomy" id="2079460"/>
    <lineage>
        <taxon>Bacteria</taxon>
        <taxon>Pseudomonadati</taxon>
        <taxon>Bacteroidota</taxon>
        <taxon>Sphingobacteriia</taxon>
        <taxon>Sphingobacteriales</taxon>
        <taxon>Sphingobacteriaceae</taxon>
        <taxon>Solitalea</taxon>
    </lineage>
</organism>
<dbReference type="PANTHER" id="PTHR34039">
    <property type="entry name" value="UPF0102 PROTEIN YRAN"/>
    <property type="match status" value="1"/>
</dbReference>
<proteinExistence type="inferred from homology"/>
<dbReference type="Pfam" id="PF02021">
    <property type="entry name" value="UPF0102"/>
    <property type="match status" value="1"/>
</dbReference>
<dbReference type="CDD" id="cd20736">
    <property type="entry name" value="PoNe_Nuclease"/>
    <property type="match status" value="1"/>
</dbReference>
<dbReference type="OrthoDB" id="9802516at2"/>
<reference evidence="3 4" key="1">
    <citation type="submission" date="2018-01" db="EMBL/GenBank/DDBJ databases">
        <authorList>
            <person name="Gaut B.S."/>
            <person name="Morton B.R."/>
            <person name="Clegg M.T."/>
            <person name="Duvall M.R."/>
        </authorList>
    </citation>
    <scope>NUCLEOTIDE SEQUENCE [LARGE SCALE GENOMIC DNA]</scope>
    <source>
        <strain evidence="3 4">HR-AV</strain>
    </source>
</reference>
<evidence type="ECO:0000313" key="3">
    <source>
        <dbReference type="EMBL" id="POY39403.1"/>
    </source>
</evidence>
<dbReference type="InterPro" id="IPR003509">
    <property type="entry name" value="UPF0102_YraN-like"/>
</dbReference>
<dbReference type="PANTHER" id="PTHR34039:SF1">
    <property type="entry name" value="UPF0102 PROTEIN YRAN"/>
    <property type="match status" value="1"/>
</dbReference>
<evidence type="ECO:0000256" key="2">
    <source>
        <dbReference type="HAMAP-Rule" id="MF_00048"/>
    </source>
</evidence>